<dbReference type="EMBL" id="BK014923">
    <property type="protein sequence ID" value="DAD82684.1"/>
    <property type="molecule type" value="Genomic_DNA"/>
</dbReference>
<accession>A0A8S5MKC0</accession>
<reference evidence="1" key="1">
    <citation type="journal article" date="2021" name="Proc. Natl. Acad. Sci. U.S.A.">
        <title>A Catalog of Tens of Thousands of Viruses from Human Metagenomes Reveals Hidden Associations with Chronic Diseases.</title>
        <authorList>
            <person name="Tisza M.J."/>
            <person name="Buck C.B."/>
        </authorList>
    </citation>
    <scope>NUCLEOTIDE SEQUENCE</scope>
    <source>
        <strain evidence="1">Ctrpg19</strain>
    </source>
</reference>
<protein>
    <submittedName>
        <fullName evidence="1">Uncharacterized protein</fullName>
    </submittedName>
</protein>
<name>A0A8S5MKC0_9CAUD</name>
<sequence length="30" mass="3881">MFYKNYFLPYYYQKLCKHIVNLIYKKLVFV</sequence>
<evidence type="ECO:0000313" key="1">
    <source>
        <dbReference type="EMBL" id="DAD82684.1"/>
    </source>
</evidence>
<proteinExistence type="predicted"/>
<organism evidence="1">
    <name type="scientific">Siphoviridae sp. ctrpg19</name>
    <dbReference type="NCBI Taxonomy" id="2826481"/>
    <lineage>
        <taxon>Viruses</taxon>
        <taxon>Duplodnaviria</taxon>
        <taxon>Heunggongvirae</taxon>
        <taxon>Uroviricota</taxon>
        <taxon>Caudoviricetes</taxon>
    </lineage>
</organism>